<dbReference type="PANTHER" id="PTHR30061:SF50">
    <property type="entry name" value="MALTOSE_MALTODEXTRIN-BINDING PERIPLASMIC PROTEIN"/>
    <property type="match status" value="1"/>
</dbReference>
<evidence type="ECO:0000256" key="1">
    <source>
        <dbReference type="ARBA" id="ARBA00008520"/>
    </source>
</evidence>
<dbReference type="EMBL" id="FTOO01000004">
    <property type="protein sequence ID" value="SIS80084.1"/>
    <property type="molecule type" value="Genomic_DNA"/>
</dbReference>
<accession>A0A1N7M1W9</accession>
<evidence type="ECO:0000256" key="4">
    <source>
        <dbReference type="SAM" id="SignalP"/>
    </source>
</evidence>
<organism evidence="5 6">
    <name type="scientific">Alicyclobacillus vulcanalis</name>
    <dbReference type="NCBI Taxonomy" id="252246"/>
    <lineage>
        <taxon>Bacteria</taxon>
        <taxon>Bacillati</taxon>
        <taxon>Bacillota</taxon>
        <taxon>Bacilli</taxon>
        <taxon>Bacillales</taxon>
        <taxon>Alicyclobacillaceae</taxon>
        <taxon>Alicyclobacillus</taxon>
    </lineage>
</organism>
<sequence>MKKQMLGMAGAAVIALGAVTACGQAQNAPSNGGSVGSASAAPVHLTLGMWASSPAEKQLVQRQVALFEKENPNIKVSIQVITGNYLQALQPMLAAHDAPDIFYVDSSYAPTLEASGAIMPLDSFIKADHVDLSDFQKNLLDAFTWQGHIYGLPKDMNTMALEYNPALLAKAGIQAPPKTFAEFDQDAAKLKAKGIVPLDMPIDVARYYPFVVDMGGSYYNKAKNQATFTSKANVPGLTWFMKEMESGNFVTPQNQGGSWAGVPFAEGKAAMALEGAWIVPFMQQTAPKMKYEIADFPSLAGHDANMLFTVAYEMSKYTKNPDAAAKLLFFMTGKEALKMTADSGLAIPSRTSEQGEFLKKYPSYKAFVDGLKGAIPYQFGTLGQNFLDAINNATQEGILKKEPAQQVLSQAQQTLASQMND</sequence>
<feature type="signal peptide" evidence="4">
    <location>
        <begin position="1"/>
        <end position="27"/>
    </location>
</feature>
<dbReference type="Gene3D" id="3.40.190.10">
    <property type="entry name" value="Periplasmic binding protein-like II"/>
    <property type="match status" value="1"/>
</dbReference>
<evidence type="ECO:0000256" key="2">
    <source>
        <dbReference type="ARBA" id="ARBA00022448"/>
    </source>
</evidence>
<dbReference type="AlphaFoldDB" id="A0A1N7M1W9"/>
<evidence type="ECO:0000313" key="6">
    <source>
        <dbReference type="Proteomes" id="UP000186156"/>
    </source>
</evidence>
<dbReference type="InterPro" id="IPR006059">
    <property type="entry name" value="SBP"/>
</dbReference>
<dbReference type="GO" id="GO:0042956">
    <property type="term" value="P:maltodextrin transmembrane transport"/>
    <property type="evidence" value="ECO:0007669"/>
    <property type="project" value="TreeGrafter"/>
</dbReference>
<reference evidence="6" key="1">
    <citation type="submission" date="2017-01" db="EMBL/GenBank/DDBJ databases">
        <authorList>
            <person name="Varghese N."/>
            <person name="Submissions S."/>
        </authorList>
    </citation>
    <scope>NUCLEOTIDE SEQUENCE [LARGE SCALE GENOMIC DNA]</scope>
    <source>
        <strain evidence="6">DSM 16176</strain>
    </source>
</reference>
<dbReference type="GO" id="GO:0055052">
    <property type="term" value="C:ATP-binding cassette (ABC) transporter complex, substrate-binding subunit-containing"/>
    <property type="evidence" value="ECO:0007669"/>
    <property type="project" value="TreeGrafter"/>
</dbReference>
<dbReference type="PROSITE" id="PS51257">
    <property type="entry name" value="PROKAR_LIPOPROTEIN"/>
    <property type="match status" value="1"/>
</dbReference>
<dbReference type="CDD" id="cd14748">
    <property type="entry name" value="PBP2_UgpB"/>
    <property type="match status" value="1"/>
</dbReference>
<keyword evidence="3 4" id="KW-0732">Signal</keyword>
<dbReference type="PANTHER" id="PTHR30061">
    <property type="entry name" value="MALTOSE-BINDING PERIPLASMIC PROTEIN"/>
    <property type="match status" value="1"/>
</dbReference>
<feature type="chain" id="PRO_5012501229" evidence="4">
    <location>
        <begin position="28"/>
        <end position="421"/>
    </location>
</feature>
<protein>
    <submittedName>
        <fullName evidence="5">Carbohydrate ABC transporter substrate-binding protein, CUT1 family</fullName>
    </submittedName>
</protein>
<dbReference type="SUPFAM" id="SSF53850">
    <property type="entry name" value="Periplasmic binding protein-like II"/>
    <property type="match status" value="1"/>
</dbReference>
<dbReference type="Proteomes" id="UP000186156">
    <property type="component" value="Unassembled WGS sequence"/>
</dbReference>
<dbReference type="OrthoDB" id="9782846at2"/>
<proteinExistence type="inferred from homology"/>
<name>A0A1N7M1W9_9BACL</name>
<comment type="similarity">
    <text evidence="1">Belongs to the bacterial solute-binding protein 1 family.</text>
</comment>
<dbReference type="STRING" id="252246.SAMN05421799_104162"/>
<evidence type="ECO:0000313" key="5">
    <source>
        <dbReference type="EMBL" id="SIS80084.1"/>
    </source>
</evidence>
<keyword evidence="2" id="KW-0813">Transport</keyword>
<dbReference type="GO" id="GO:1901982">
    <property type="term" value="F:maltose binding"/>
    <property type="evidence" value="ECO:0007669"/>
    <property type="project" value="TreeGrafter"/>
</dbReference>
<keyword evidence="6" id="KW-1185">Reference proteome</keyword>
<gene>
    <name evidence="5" type="ORF">SAMN05421799_104162</name>
</gene>
<evidence type="ECO:0000256" key="3">
    <source>
        <dbReference type="ARBA" id="ARBA00022729"/>
    </source>
</evidence>
<dbReference type="Pfam" id="PF01547">
    <property type="entry name" value="SBP_bac_1"/>
    <property type="match status" value="1"/>
</dbReference>
<dbReference type="RefSeq" id="WP_076346456.1">
    <property type="nucleotide sequence ID" value="NZ_FTOO01000004.1"/>
</dbReference>
<dbReference type="GO" id="GO:0015768">
    <property type="term" value="P:maltose transport"/>
    <property type="evidence" value="ECO:0007669"/>
    <property type="project" value="TreeGrafter"/>
</dbReference>